<evidence type="ECO:0000256" key="2">
    <source>
        <dbReference type="SAM" id="SignalP"/>
    </source>
</evidence>
<dbReference type="OrthoDB" id="4369514at2"/>
<sequence length="189" mass="19225">MHHARRTAGFTIALAAAGLLIAGCGDDTDTDGDSATTTTAAAATTTHAGDHTTSPDGTAMPAPGGAAGEQTTIATPGGAEVTISGDIYEKYLESGGLTGPLGAPEEAEETGPNNGRYQDFVGGTIYEPEEGEPHIVWGLIREAWEENGGANGDLGYPTSDETDVPGGKQSEFTGGTITWINGEITVTRN</sequence>
<dbReference type="PROSITE" id="PS51257">
    <property type="entry name" value="PROKAR_LIPOPROTEIN"/>
    <property type="match status" value="1"/>
</dbReference>
<feature type="compositionally biased region" description="Low complexity" evidence="1">
    <location>
        <begin position="33"/>
        <end position="64"/>
    </location>
</feature>
<dbReference type="EMBL" id="QNRE01000003">
    <property type="protein sequence ID" value="RBO92737.1"/>
    <property type="molecule type" value="Genomic_DNA"/>
</dbReference>
<feature type="region of interest" description="Disordered" evidence="1">
    <location>
        <begin position="29"/>
        <end position="72"/>
    </location>
</feature>
<evidence type="ECO:0000313" key="4">
    <source>
        <dbReference type="Proteomes" id="UP000252586"/>
    </source>
</evidence>
<reference evidence="3 4" key="1">
    <citation type="submission" date="2018-06" db="EMBL/GenBank/DDBJ databases">
        <title>Genomic Encyclopedia of Type Strains, Phase IV (KMG-IV): sequencing the most valuable type-strain genomes for metagenomic binning, comparative biology and taxonomic classification.</title>
        <authorList>
            <person name="Goeker M."/>
        </authorList>
    </citation>
    <scope>NUCLEOTIDE SEQUENCE [LARGE SCALE GENOMIC DNA]</scope>
    <source>
        <strain evidence="3 4">DSM 44599</strain>
    </source>
</reference>
<dbReference type="Pfam" id="PF08310">
    <property type="entry name" value="LGFP"/>
    <property type="match status" value="2"/>
</dbReference>
<gene>
    <name evidence="3" type="ORF">DFR74_103382</name>
</gene>
<protein>
    <submittedName>
        <fullName evidence="3">LGFP repeat-containing protein</fullName>
    </submittedName>
</protein>
<organism evidence="3 4">
    <name type="scientific">Nocardia puris</name>
    <dbReference type="NCBI Taxonomy" id="208602"/>
    <lineage>
        <taxon>Bacteria</taxon>
        <taxon>Bacillati</taxon>
        <taxon>Actinomycetota</taxon>
        <taxon>Actinomycetes</taxon>
        <taxon>Mycobacteriales</taxon>
        <taxon>Nocardiaceae</taxon>
        <taxon>Nocardia</taxon>
    </lineage>
</organism>
<dbReference type="InterPro" id="IPR013207">
    <property type="entry name" value="LGFP"/>
</dbReference>
<keyword evidence="4" id="KW-1185">Reference proteome</keyword>
<dbReference type="STRING" id="1210090.GCA_001613185_02618"/>
<feature type="signal peptide" evidence="2">
    <location>
        <begin position="1"/>
        <end position="22"/>
    </location>
</feature>
<comment type="caution">
    <text evidence="3">The sequence shown here is derived from an EMBL/GenBank/DDBJ whole genome shotgun (WGS) entry which is preliminary data.</text>
</comment>
<dbReference type="Proteomes" id="UP000252586">
    <property type="component" value="Unassembled WGS sequence"/>
</dbReference>
<dbReference type="RefSeq" id="WP_067508290.1">
    <property type="nucleotide sequence ID" value="NZ_QNRE01000003.1"/>
</dbReference>
<keyword evidence="2" id="KW-0732">Signal</keyword>
<accession>A0A366DRL5</accession>
<feature type="chain" id="PRO_5039465378" evidence="2">
    <location>
        <begin position="23"/>
        <end position="189"/>
    </location>
</feature>
<dbReference type="AlphaFoldDB" id="A0A366DRL5"/>
<evidence type="ECO:0000256" key="1">
    <source>
        <dbReference type="SAM" id="MobiDB-lite"/>
    </source>
</evidence>
<evidence type="ECO:0000313" key="3">
    <source>
        <dbReference type="EMBL" id="RBO92737.1"/>
    </source>
</evidence>
<name>A0A366DRL5_9NOCA</name>
<proteinExistence type="predicted"/>